<dbReference type="PANTHER" id="PTHR43156">
    <property type="entry name" value="STAGE II SPORULATION PROTEIN E-RELATED"/>
    <property type="match status" value="1"/>
</dbReference>
<feature type="transmembrane region" description="Helical" evidence="2">
    <location>
        <begin position="118"/>
        <end position="138"/>
    </location>
</feature>
<dbReference type="InterPro" id="IPR029016">
    <property type="entry name" value="GAF-like_dom_sf"/>
</dbReference>
<keyword evidence="1" id="KW-0378">Hydrolase</keyword>
<feature type="transmembrane region" description="Helical" evidence="2">
    <location>
        <begin position="176"/>
        <end position="197"/>
    </location>
</feature>
<dbReference type="RefSeq" id="WP_002697458.1">
    <property type="nucleotide sequence ID" value="NZ_AAWS01000014.1"/>
</dbReference>
<sequence>MLSLRNVIGIFIYVNIVSWLLLLVIYLLSSFGLTPVPFFGVGSDFYLKGLLLNLFILSVFFYYNSRLEKLKEIDFIELLTSLFITGLVTNTIALIVYAAMELSSNYLEAHHQERWLNLLYHINIGLLVIFLSKAFFYWKKLIMHQKTQRLQRLWTVYEYLLLISLLFNFFELDFNQPLFLLVLGGLILLALNLSFNFKWVVYLNAKEKWQSILLLSFITLFAIFFFQTVIRHSNHPYLTTNLNHSVYIIAIFAFVIFYTIFSMLVMVFNLPTTSVFEKKLEEIISFQKLSQSLQAGEQEAQVYEILLDSAVNTASADAAWLEITNENNEQVAFLHKGVDKEEISKLKRIIKRHNTRRIIDATFARNQEHDPLMEDLNEHGFKSMLTQKLVAHDHQLGNLTLLKNVKDGFDDDKKVLIKTFVRQASISIENFRLLAKTIEAERYKEEIKIARTVQKSLLPLPEELTVSKKMEIAAFSDSAQDVGGDYYDIYPIDNNRVMVIVGDVSGKGTNAAFNMAQMKGVFHSLAQFGLRTERFLYYANNALTNCLDRASFITVTILLIDDSAQKIEFARAGHCPTLYYHHQTKEVKYYQGKGMGLGILRNKLFSDHIEMQTLNYEEGDMLLLYTDGIIEAMNKEKEEYGYERLQDLVLANAHLSPDEINDKIITDLNHFSRGMPVHDDHTALLIKFNEGQADAQTDNSDPTQG</sequence>
<gene>
    <name evidence="4" type="ORF">M23134_07823</name>
</gene>
<reference evidence="4 5" key="1">
    <citation type="submission" date="2007-01" db="EMBL/GenBank/DDBJ databases">
        <authorList>
            <person name="Haygood M."/>
            <person name="Podell S."/>
            <person name="Anderson C."/>
            <person name="Hopkinson B."/>
            <person name="Roe K."/>
            <person name="Barbeau K."/>
            <person name="Gaasterland T."/>
            <person name="Ferriera S."/>
            <person name="Johnson J."/>
            <person name="Kravitz S."/>
            <person name="Beeson K."/>
            <person name="Sutton G."/>
            <person name="Rogers Y.-H."/>
            <person name="Friedman R."/>
            <person name="Frazier M."/>
            <person name="Venter J.C."/>
        </authorList>
    </citation>
    <scope>NUCLEOTIDE SEQUENCE [LARGE SCALE GENOMIC DNA]</scope>
    <source>
        <strain evidence="4 5">ATCC 23134</strain>
    </source>
</reference>
<dbReference type="EMBL" id="AAWS01000014">
    <property type="protein sequence ID" value="EAY28725.1"/>
    <property type="molecule type" value="Genomic_DNA"/>
</dbReference>
<dbReference type="SUPFAM" id="SSF55781">
    <property type="entry name" value="GAF domain-like"/>
    <property type="match status" value="1"/>
</dbReference>
<evidence type="ECO:0000313" key="4">
    <source>
        <dbReference type="EMBL" id="EAY28725.1"/>
    </source>
</evidence>
<feature type="transmembrane region" description="Helical" evidence="2">
    <location>
        <begin position="75"/>
        <end position="98"/>
    </location>
</feature>
<dbReference type="InterPro" id="IPR001932">
    <property type="entry name" value="PPM-type_phosphatase-like_dom"/>
</dbReference>
<dbReference type="Proteomes" id="UP000004095">
    <property type="component" value="Unassembled WGS sequence"/>
</dbReference>
<dbReference type="eggNOG" id="COG2208">
    <property type="taxonomic scope" value="Bacteria"/>
</dbReference>
<dbReference type="SUPFAM" id="SSF81606">
    <property type="entry name" value="PP2C-like"/>
    <property type="match status" value="1"/>
</dbReference>
<feature type="transmembrane region" description="Helical" evidence="2">
    <location>
        <begin position="150"/>
        <end position="170"/>
    </location>
</feature>
<accession>A1ZLH1</accession>
<comment type="caution">
    <text evidence="4">The sequence shown here is derived from an EMBL/GenBank/DDBJ whole genome shotgun (WGS) entry which is preliminary data.</text>
</comment>
<protein>
    <submittedName>
        <fullName evidence="4">Serine phosphatase, putative</fullName>
    </submittedName>
</protein>
<evidence type="ECO:0000259" key="3">
    <source>
        <dbReference type="SMART" id="SM00331"/>
    </source>
</evidence>
<dbReference type="OrthoDB" id="9763484at2"/>
<dbReference type="SMART" id="SM00331">
    <property type="entry name" value="PP2C_SIG"/>
    <property type="match status" value="1"/>
</dbReference>
<dbReference type="Pfam" id="PF07228">
    <property type="entry name" value="SpoIIE"/>
    <property type="match status" value="1"/>
</dbReference>
<dbReference type="GO" id="GO:0016791">
    <property type="term" value="F:phosphatase activity"/>
    <property type="evidence" value="ECO:0007669"/>
    <property type="project" value="TreeGrafter"/>
</dbReference>
<organism evidence="4 5">
    <name type="scientific">Microscilla marina ATCC 23134</name>
    <dbReference type="NCBI Taxonomy" id="313606"/>
    <lineage>
        <taxon>Bacteria</taxon>
        <taxon>Pseudomonadati</taxon>
        <taxon>Bacteroidota</taxon>
        <taxon>Cytophagia</taxon>
        <taxon>Cytophagales</taxon>
        <taxon>Microscillaceae</taxon>
        <taxon>Microscilla</taxon>
    </lineage>
</organism>
<dbReference type="AlphaFoldDB" id="A1ZLH1"/>
<keyword evidence="5" id="KW-1185">Reference proteome</keyword>
<evidence type="ECO:0000313" key="5">
    <source>
        <dbReference type="Proteomes" id="UP000004095"/>
    </source>
</evidence>
<feature type="transmembrane region" description="Helical" evidence="2">
    <location>
        <begin position="7"/>
        <end position="33"/>
    </location>
</feature>
<feature type="domain" description="PPM-type phosphatase" evidence="3">
    <location>
        <begin position="467"/>
        <end position="688"/>
    </location>
</feature>
<keyword evidence="2" id="KW-1133">Transmembrane helix</keyword>
<evidence type="ECO:0000256" key="1">
    <source>
        <dbReference type="ARBA" id="ARBA00022801"/>
    </source>
</evidence>
<dbReference type="InterPro" id="IPR036457">
    <property type="entry name" value="PPM-type-like_dom_sf"/>
</dbReference>
<feature type="transmembrane region" description="Helical" evidence="2">
    <location>
        <begin position="209"/>
        <end position="226"/>
    </location>
</feature>
<dbReference type="Gene3D" id="3.60.40.10">
    <property type="entry name" value="PPM-type phosphatase domain"/>
    <property type="match status" value="1"/>
</dbReference>
<dbReference type="PANTHER" id="PTHR43156:SF2">
    <property type="entry name" value="STAGE II SPORULATION PROTEIN E"/>
    <property type="match status" value="1"/>
</dbReference>
<proteinExistence type="predicted"/>
<keyword evidence="2" id="KW-0812">Transmembrane</keyword>
<feature type="transmembrane region" description="Helical" evidence="2">
    <location>
        <begin position="45"/>
        <end position="63"/>
    </location>
</feature>
<keyword evidence="2" id="KW-0472">Membrane</keyword>
<dbReference type="Gene3D" id="3.30.450.40">
    <property type="match status" value="1"/>
</dbReference>
<dbReference type="InterPro" id="IPR052016">
    <property type="entry name" value="Bact_Sigma-Reg"/>
</dbReference>
<feature type="transmembrane region" description="Helical" evidence="2">
    <location>
        <begin position="246"/>
        <end position="270"/>
    </location>
</feature>
<name>A1ZLH1_MICM2</name>
<evidence type="ECO:0000256" key="2">
    <source>
        <dbReference type="SAM" id="Phobius"/>
    </source>
</evidence>